<gene>
    <name evidence="3" type="ORF">OD750_003910</name>
</gene>
<evidence type="ECO:0000313" key="3">
    <source>
        <dbReference type="EMBL" id="MDC8011686.1"/>
    </source>
</evidence>
<comment type="caution">
    <text evidence="3">The sequence shown here is derived from an EMBL/GenBank/DDBJ whole genome shotgun (WGS) entry which is preliminary data.</text>
</comment>
<feature type="domain" description="BON" evidence="2">
    <location>
        <begin position="148"/>
        <end position="216"/>
    </location>
</feature>
<dbReference type="SMART" id="SM00749">
    <property type="entry name" value="BON"/>
    <property type="match status" value="3"/>
</dbReference>
<dbReference type="PROSITE" id="PS50914">
    <property type="entry name" value="BON"/>
    <property type="match status" value="3"/>
</dbReference>
<feature type="domain" description="BON" evidence="2">
    <location>
        <begin position="77"/>
        <end position="145"/>
    </location>
</feature>
<dbReference type="PANTHER" id="PTHR34606">
    <property type="entry name" value="BON DOMAIN-CONTAINING PROTEIN"/>
    <property type="match status" value="1"/>
</dbReference>
<dbReference type="InterPro" id="IPR007055">
    <property type="entry name" value="BON_dom"/>
</dbReference>
<organism evidence="3 4">
    <name type="scientific">Tahibacter soli</name>
    <dbReference type="NCBI Taxonomy" id="2983605"/>
    <lineage>
        <taxon>Bacteria</taxon>
        <taxon>Pseudomonadati</taxon>
        <taxon>Pseudomonadota</taxon>
        <taxon>Gammaproteobacteria</taxon>
        <taxon>Lysobacterales</taxon>
        <taxon>Rhodanobacteraceae</taxon>
        <taxon>Tahibacter</taxon>
    </lineage>
</organism>
<dbReference type="Pfam" id="PF04972">
    <property type="entry name" value="BON"/>
    <property type="match status" value="3"/>
</dbReference>
<dbReference type="AlphaFoldDB" id="A0A9X3YIH6"/>
<name>A0A9X3YIH6_9GAMM</name>
<dbReference type="InterPro" id="IPR051686">
    <property type="entry name" value="Lipoprotein_DolP"/>
</dbReference>
<dbReference type="Gene3D" id="3.30.1340.30">
    <property type="match status" value="3"/>
</dbReference>
<dbReference type="EMBL" id="JAOVZO020000003">
    <property type="protein sequence ID" value="MDC8011686.1"/>
    <property type="molecule type" value="Genomic_DNA"/>
</dbReference>
<feature type="domain" description="BON" evidence="2">
    <location>
        <begin position="2"/>
        <end position="70"/>
    </location>
</feature>
<dbReference type="InterPro" id="IPR014004">
    <property type="entry name" value="Transpt-assoc_nodulatn_dom_bac"/>
</dbReference>
<evidence type="ECO:0000259" key="2">
    <source>
        <dbReference type="PROSITE" id="PS50914"/>
    </source>
</evidence>
<sequence>MNDKQLRQNVIEELEFEPSIDAAYVGVAAAHGVVTLSGHVSSYPQKTAAERAVWRVKGVRGLAQEIEVRLPGHKKDADDEIAQRAVNVLAWNTQVPHDAVRVRVSEGWLTLSGTVAWNHQRTAAEEAVRELTGVVGVFNEIELAPQIRVTDIKQRIVAALGRHAEVEAAKIDVDVDGATVTISGEVDNWGERQAVERAAWAVGGVRKVVDNLRFRM</sequence>
<dbReference type="PANTHER" id="PTHR34606:SF4">
    <property type="entry name" value="OUTER MEMBRANE LIPOPROTEIN DOLP"/>
    <property type="match status" value="1"/>
</dbReference>
<evidence type="ECO:0000313" key="4">
    <source>
        <dbReference type="Proteomes" id="UP001139971"/>
    </source>
</evidence>
<dbReference type="RefSeq" id="WP_272841777.1">
    <property type="nucleotide sequence ID" value="NZ_JAOVZO020000003.1"/>
</dbReference>
<dbReference type="Proteomes" id="UP001139971">
    <property type="component" value="Unassembled WGS sequence"/>
</dbReference>
<keyword evidence="1" id="KW-0732">Signal</keyword>
<protein>
    <submittedName>
        <fullName evidence="3">BON domain-containing protein</fullName>
    </submittedName>
</protein>
<proteinExistence type="predicted"/>
<keyword evidence="4" id="KW-1185">Reference proteome</keyword>
<evidence type="ECO:0000256" key="1">
    <source>
        <dbReference type="ARBA" id="ARBA00022729"/>
    </source>
</evidence>
<reference evidence="3" key="1">
    <citation type="submission" date="2023-02" db="EMBL/GenBank/DDBJ databases">
        <title>Tahibacter soli sp. nov. isolated from soil.</title>
        <authorList>
            <person name="Baek J.H."/>
            <person name="Lee J.K."/>
            <person name="Choi D.G."/>
            <person name="Jeon C.O."/>
        </authorList>
    </citation>
    <scope>NUCLEOTIDE SEQUENCE</scope>
    <source>
        <strain evidence="3">BL</strain>
    </source>
</reference>
<accession>A0A9X3YIH6</accession>